<name>A0AAV3RZW0_LITER</name>
<accession>A0AAV3RZW0</accession>
<comment type="caution">
    <text evidence="2">The sequence shown here is derived from an EMBL/GenBank/DDBJ whole genome shotgun (WGS) entry which is preliminary data.</text>
</comment>
<dbReference type="Proteomes" id="UP001454036">
    <property type="component" value="Unassembled WGS sequence"/>
</dbReference>
<organism evidence="2 3">
    <name type="scientific">Lithospermum erythrorhizon</name>
    <name type="common">Purple gromwell</name>
    <name type="synonym">Lithospermum officinale var. erythrorhizon</name>
    <dbReference type="NCBI Taxonomy" id="34254"/>
    <lineage>
        <taxon>Eukaryota</taxon>
        <taxon>Viridiplantae</taxon>
        <taxon>Streptophyta</taxon>
        <taxon>Embryophyta</taxon>
        <taxon>Tracheophyta</taxon>
        <taxon>Spermatophyta</taxon>
        <taxon>Magnoliopsida</taxon>
        <taxon>eudicotyledons</taxon>
        <taxon>Gunneridae</taxon>
        <taxon>Pentapetalae</taxon>
        <taxon>asterids</taxon>
        <taxon>lamiids</taxon>
        <taxon>Boraginales</taxon>
        <taxon>Boraginaceae</taxon>
        <taxon>Boraginoideae</taxon>
        <taxon>Lithospermeae</taxon>
        <taxon>Lithospermum</taxon>
    </lineage>
</organism>
<dbReference type="InterPro" id="IPR012442">
    <property type="entry name" value="DUF1645_plant"/>
</dbReference>
<sequence>MEVIVPTQNMDFDFSSSRNSPYPSAPSTPRGFGDYYYTSAPNSPSRLAQFYQEFDGFKSFDDFAFDVSQEVHETSVSADDLFDGGMIKPMNNPLQPPKPRNNNANIDNHFGTTIPERTSRGRERNPSRREARSVSPLRVSKYPWEEEKQKQSYTETNQPSSASDLSSSSSGKGSKKWRLKDFFLFRSASEGRASDKDGLKKYISLFRGAESTTSVANGSTSRRRNSTQISAHELHYTANRAAKQELKKKTFLPYKPGFFGRIQFNPAIAMANGFPVYK</sequence>
<dbReference type="AlphaFoldDB" id="A0AAV3RZW0"/>
<feature type="region of interest" description="Disordered" evidence="1">
    <location>
        <begin position="80"/>
        <end position="174"/>
    </location>
</feature>
<protein>
    <submittedName>
        <fullName evidence="2">Uncharacterized protein</fullName>
    </submittedName>
</protein>
<dbReference type="PANTHER" id="PTHR33095:SF14">
    <property type="entry name" value="AR781"/>
    <property type="match status" value="1"/>
</dbReference>
<dbReference type="Pfam" id="PF07816">
    <property type="entry name" value="DUF1645"/>
    <property type="match status" value="1"/>
</dbReference>
<evidence type="ECO:0000256" key="1">
    <source>
        <dbReference type="SAM" id="MobiDB-lite"/>
    </source>
</evidence>
<evidence type="ECO:0000313" key="3">
    <source>
        <dbReference type="Proteomes" id="UP001454036"/>
    </source>
</evidence>
<proteinExistence type="predicted"/>
<reference evidence="2 3" key="1">
    <citation type="submission" date="2024-01" db="EMBL/GenBank/DDBJ databases">
        <title>The complete chloroplast genome sequence of Lithospermum erythrorhizon: insights into the phylogenetic relationship among Boraginaceae species and the maternal lineages of purple gromwells.</title>
        <authorList>
            <person name="Okada T."/>
            <person name="Watanabe K."/>
        </authorList>
    </citation>
    <scope>NUCLEOTIDE SEQUENCE [LARGE SCALE GENOMIC DNA]</scope>
</reference>
<evidence type="ECO:0000313" key="2">
    <source>
        <dbReference type="EMBL" id="GAA0187273.1"/>
    </source>
</evidence>
<gene>
    <name evidence="2" type="ORF">LIER_34561</name>
</gene>
<feature type="compositionally biased region" description="Basic and acidic residues" evidence="1">
    <location>
        <begin position="117"/>
        <end position="132"/>
    </location>
</feature>
<dbReference type="PANTHER" id="PTHR33095">
    <property type="entry name" value="OS07G0619500 PROTEIN"/>
    <property type="match status" value="1"/>
</dbReference>
<keyword evidence="3" id="KW-1185">Reference proteome</keyword>
<feature type="compositionally biased region" description="Low complexity" evidence="1">
    <location>
        <begin position="160"/>
        <end position="172"/>
    </location>
</feature>
<dbReference type="EMBL" id="BAABME010014553">
    <property type="protein sequence ID" value="GAA0187273.1"/>
    <property type="molecule type" value="Genomic_DNA"/>
</dbReference>